<proteinExistence type="predicted"/>
<reference evidence="2" key="1">
    <citation type="submission" date="2023-06" db="EMBL/GenBank/DDBJ databases">
        <title>Survivors Of The Sea: Transcriptome response of Skeletonema marinoi to long-term dormancy.</title>
        <authorList>
            <person name="Pinder M.I.M."/>
            <person name="Kourtchenko O."/>
            <person name="Robertson E.K."/>
            <person name="Larsson T."/>
            <person name="Maumus F."/>
            <person name="Osuna-Cruz C.M."/>
            <person name="Vancaester E."/>
            <person name="Stenow R."/>
            <person name="Vandepoele K."/>
            <person name="Ploug H."/>
            <person name="Bruchert V."/>
            <person name="Godhe A."/>
            <person name="Topel M."/>
        </authorList>
    </citation>
    <scope>NUCLEOTIDE SEQUENCE</scope>
    <source>
        <strain evidence="2">R05AC</strain>
    </source>
</reference>
<gene>
    <name evidence="2" type="ORF">QTG54_014496</name>
</gene>
<organism evidence="2 3">
    <name type="scientific">Skeletonema marinoi</name>
    <dbReference type="NCBI Taxonomy" id="267567"/>
    <lineage>
        <taxon>Eukaryota</taxon>
        <taxon>Sar</taxon>
        <taxon>Stramenopiles</taxon>
        <taxon>Ochrophyta</taxon>
        <taxon>Bacillariophyta</taxon>
        <taxon>Coscinodiscophyceae</taxon>
        <taxon>Thalassiosirophycidae</taxon>
        <taxon>Thalassiosirales</taxon>
        <taxon>Skeletonemataceae</taxon>
        <taxon>Skeletonema</taxon>
        <taxon>Skeletonema marinoi-dohrnii complex</taxon>
    </lineage>
</organism>
<dbReference type="InterPro" id="IPR036249">
    <property type="entry name" value="Thioredoxin-like_sf"/>
</dbReference>
<accession>A0AAD9D6G2</accession>
<dbReference type="Gene3D" id="3.40.30.10">
    <property type="entry name" value="Glutaredoxin"/>
    <property type="match status" value="1"/>
</dbReference>
<name>A0AAD9D6G2_9STRA</name>
<evidence type="ECO:0000313" key="2">
    <source>
        <dbReference type="EMBL" id="KAK1734623.1"/>
    </source>
</evidence>
<sequence>MGGTTQTKKCFFYDVKHSNNSARVRLWLKVHGGLGDHIETVTLTHADLDGGGKLVEVNPLKKVPAFLTDNGLKLFESFVILSYLEDRFGDGRFILANVEDRALVQLFVRIHDIYISSPNCTQSNFSHTQGCMYLDPYPTNIHQKEEQCPILLYAPPN</sequence>
<protein>
    <recommendedName>
        <fullName evidence="1">GST N-terminal domain-containing protein</fullName>
    </recommendedName>
</protein>
<dbReference type="EMBL" id="JATAAI010000037">
    <property type="protein sequence ID" value="KAK1734623.1"/>
    <property type="molecule type" value="Genomic_DNA"/>
</dbReference>
<dbReference type="AlphaFoldDB" id="A0AAD9D6G2"/>
<keyword evidence="3" id="KW-1185">Reference proteome</keyword>
<dbReference type="PROSITE" id="PS50404">
    <property type="entry name" value="GST_NTER"/>
    <property type="match status" value="1"/>
</dbReference>
<evidence type="ECO:0000313" key="3">
    <source>
        <dbReference type="Proteomes" id="UP001224775"/>
    </source>
</evidence>
<dbReference type="Proteomes" id="UP001224775">
    <property type="component" value="Unassembled WGS sequence"/>
</dbReference>
<dbReference type="SUPFAM" id="SSF52833">
    <property type="entry name" value="Thioredoxin-like"/>
    <property type="match status" value="1"/>
</dbReference>
<comment type="caution">
    <text evidence="2">The sequence shown here is derived from an EMBL/GenBank/DDBJ whole genome shotgun (WGS) entry which is preliminary data.</text>
</comment>
<dbReference type="Pfam" id="PF13409">
    <property type="entry name" value="GST_N_2"/>
    <property type="match status" value="1"/>
</dbReference>
<dbReference type="InterPro" id="IPR004045">
    <property type="entry name" value="Glutathione_S-Trfase_N"/>
</dbReference>
<evidence type="ECO:0000259" key="1">
    <source>
        <dbReference type="PROSITE" id="PS50404"/>
    </source>
</evidence>
<feature type="domain" description="GST N-terminal" evidence="1">
    <location>
        <begin position="8"/>
        <end position="92"/>
    </location>
</feature>